<protein>
    <submittedName>
        <fullName evidence="1">Uncharacterized protein</fullName>
    </submittedName>
</protein>
<dbReference type="AlphaFoldDB" id="A0A1M4WF62"/>
<dbReference type="Proteomes" id="UP000184114">
    <property type="component" value="Unassembled WGS sequence"/>
</dbReference>
<name>A0A1M4WF62_9FIRM</name>
<sequence>MEKLETIEIDIPNKVYKINGTPFSDKCHELVIVFKNGVWEINYKNKFYPDGRALRN</sequence>
<dbReference type="EMBL" id="FQTY01000007">
    <property type="protein sequence ID" value="SHE79800.1"/>
    <property type="molecule type" value="Genomic_DNA"/>
</dbReference>
<accession>A0A1M4WF62</accession>
<organism evidence="1 2">
    <name type="scientific">Tissierella praeacuta DSM 18095</name>
    <dbReference type="NCBI Taxonomy" id="1123404"/>
    <lineage>
        <taxon>Bacteria</taxon>
        <taxon>Bacillati</taxon>
        <taxon>Bacillota</taxon>
        <taxon>Tissierellia</taxon>
        <taxon>Tissierellales</taxon>
        <taxon>Tissierellaceae</taxon>
        <taxon>Tissierella</taxon>
    </lineage>
</organism>
<dbReference type="STRING" id="1123404.SAMN02745784_01829"/>
<reference evidence="2" key="1">
    <citation type="submission" date="2016-11" db="EMBL/GenBank/DDBJ databases">
        <authorList>
            <person name="Varghese N."/>
            <person name="Submissions S."/>
        </authorList>
    </citation>
    <scope>NUCLEOTIDE SEQUENCE [LARGE SCALE GENOMIC DNA]</scope>
    <source>
        <strain evidence="2">DSM 18095</strain>
    </source>
</reference>
<dbReference type="GeneID" id="90996664"/>
<evidence type="ECO:0000313" key="2">
    <source>
        <dbReference type="Proteomes" id="UP000184114"/>
    </source>
</evidence>
<dbReference type="RefSeq" id="WP_159429182.1">
    <property type="nucleotide sequence ID" value="NZ_FQTY01000007.1"/>
</dbReference>
<keyword evidence="2" id="KW-1185">Reference proteome</keyword>
<evidence type="ECO:0000313" key="1">
    <source>
        <dbReference type="EMBL" id="SHE79800.1"/>
    </source>
</evidence>
<proteinExistence type="predicted"/>
<gene>
    <name evidence="1" type="ORF">SAMN02745784_01829</name>
</gene>